<dbReference type="SUPFAM" id="SSF50630">
    <property type="entry name" value="Acid proteases"/>
    <property type="match status" value="1"/>
</dbReference>
<feature type="non-terminal residue" evidence="4">
    <location>
        <position position="479"/>
    </location>
</feature>
<feature type="region of interest" description="Disordered" evidence="2">
    <location>
        <begin position="304"/>
        <end position="384"/>
    </location>
</feature>
<dbReference type="OMA" id="YNTEREP"/>
<dbReference type="Pfam" id="PF13975">
    <property type="entry name" value="gag-asp_proteas"/>
    <property type="match status" value="1"/>
</dbReference>
<dbReference type="InterPro" id="IPR021109">
    <property type="entry name" value="Peptidase_aspartic_dom_sf"/>
</dbReference>
<feature type="compositionally biased region" description="Basic and acidic residues" evidence="2">
    <location>
        <begin position="253"/>
        <end position="278"/>
    </location>
</feature>
<dbReference type="AlphaFoldDB" id="A0A484AS57"/>
<evidence type="ECO:0000313" key="5">
    <source>
        <dbReference type="Proteomes" id="UP000295192"/>
    </source>
</evidence>
<keyword evidence="1" id="KW-0378">Hydrolase</keyword>
<evidence type="ECO:0000256" key="2">
    <source>
        <dbReference type="SAM" id="MobiDB-lite"/>
    </source>
</evidence>
<reference evidence="4 5" key="1">
    <citation type="journal article" date="2019" name="J. Hered.">
        <title>An Improved Genome Assembly for Drosophila navojoa, the Basal Species in the mojavensis Cluster.</title>
        <authorList>
            <person name="Vanderlinde T."/>
            <person name="Dupim E.G."/>
            <person name="Nazario-Yepiz N.O."/>
            <person name="Carvalho A.B."/>
        </authorList>
    </citation>
    <scope>NUCLEOTIDE SEQUENCE [LARGE SCALE GENOMIC DNA]</scope>
    <source>
        <strain evidence="4">Navoj_Jal97</strain>
        <tissue evidence="4">Whole organism</tissue>
    </source>
</reference>
<dbReference type="InterPro" id="IPR001995">
    <property type="entry name" value="Peptidase_A2_cat"/>
</dbReference>
<proteinExistence type="predicted"/>
<dbReference type="GO" id="GO:0004190">
    <property type="term" value="F:aspartic-type endopeptidase activity"/>
    <property type="evidence" value="ECO:0007669"/>
    <property type="project" value="InterPro"/>
</dbReference>
<dbReference type="EMBL" id="LSRL02002210">
    <property type="protein sequence ID" value="TDG38700.1"/>
    <property type="molecule type" value="Genomic_DNA"/>
</dbReference>
<feature type="region of interest" description="Disordered" evidence="2">
    <location>
        <begin position="142"/>
        <end position="284"/>
    </location>
</feature>
<feature type="compositionally biased region" description="Basic and acidic residues" evidence="2">
    <location>
        <begin position="180"/>
        <end position="198"/>
    </location>
</feature>
<gene>
    <name evidence="4" type="ORF">AWZ03_014878</name>
</gene>
<sequence>MMAHDAGSGVGFQRVCYPLFVKDERIVATVLIGGRRMTATIDTGATHSFISEDCVRRQTIRGDFQDVQSQIRLANGSALSITKMMKVEVGLAGKVVWTTMLVMPSMMYHLILGMDFLCAMGTTLRCGDAELIMRIEEKPLPHAQGVSMETSRSGGQDLLARPGSLVDGQGTPNEGASSDWAKKVDHNTPKGELKDPPDVKAMGLKIKAEPIESPSMQGALDTEDRGRPTSPEGLWTRRGDDRAAQYEATPSRGSREAEPTPQRRVDASPRRGHRDDSLRVAVRYTPGAVGSRRWNTDLIPRSEHSAERVQVVGSRRRALPSAVGGPDPGEPANRKMRMDYAGPSPARTRQRTPNVPRAGFQEPTRHGRQATDASPPKSPSSGADLMVDMTDVLDGWDSDMADWFGREYVAEREMPPLVPYNWKVRPAGTVLSADAIRLLRREVDACDRRHRRTRFRMSADGAVFNITVAATGAVVVSRL</sequence>
<dbReference type="InterPro" id="IPR001969">
    <property type="entry name" value="Aspartic_peptidase_AS"/>
</dbReference>
<dbReference type="CDD" id="cd00303">
    <property type="entry name" value="retropepsin_like"/>
    <property type="match status" value="1"/>
</dbReference>
<feature type="domain" description="Peptidase A2" evidence="3">
    <location>
        <begin position="37"/>
        <end position="116"/>
    </location>
</feature>
<evidence type="ECO:0000259" key="3">
    <source>
        <dbReference type="PROSITE" id="PS50175"/>
    </source>
</evidence>
<dbReference type="PROSITE" id="PS00141">
    <property type="entry name" value="ASP_PROTEASE"/>
    <property type="match status" value="1"/>
</dbReference>
<name>A0A484AS57_DRONA</name>
<accession>A0A484AS57</accession>
<dbReference type="Gene3D" id="2.40.70.10">
    <property type="entry name" value="Acid Proteases"/>
    <property type="match status" value="1"/>
</dbReference>
<evidence type="ECO:0000256" key="1">
    <source>
        <dbReference type="ARBA" id="ARBA00022801"/>
    </source>
</evidence>
<comment type="caution">
    <text evidence="4">The sequence shown here is derived from an EMBL/GenBank/DDBJ whole genome shotgun (WGS) entry which is preliminary data.</text>
</comment>
<protein>
    <recommendedName>
        <fullName evidence="3">Peptidase A2 domain-containing protein</fullName>
    </recommendedName>
</protein>
<dbReference type="PROSITE" id="PS50175">
    <property type="entry name" value="ASP_PROT_RETROV"/>
    <property type="match status" value="1"/>
</dbReference>
<keyword evidence="5" id="KW-1185">Reference proteome</keyword>
<organism evidence="4 5">
    <name type="scientific">Drosophila navojoa</name>
    <name type="common">Fruit fly</name>
    <dbReference type="NCBI Taxonomy" id="7232"/>
    <lineage>
        <taxon>Eukaryota</taxon>
        <taxon>Metazoa</taxon>
        <taxon>Ecdysozoa</taxon>
        <taxon>Arthropoda</taxon>
        <taxon>Hexapoda</taxon>
        <taxon>Insecta</taxon>
        <taxon>Pterygota</taxon>
        <taxon>Neoptera</taxon>
        <taxon>Endopterygota</taxon>
        <taxon>Diptera</taxon>
        <taxon>Brachycera</taxon>
        <taxon>Muscomorpha</taxon>
        <taxon>Ephydroidea</taxon>
        <taxon>Drosophilidae</taxon>
        <taxon>Drosophila</taxon>
    </lineage>
</organism>
<evidence type="ECO:0000313" key="4">
    <source>
        <dbReference type="EMBL" id="TDG38700.1"/>
    </source>
</evidence>
<dbReference type="GO" id="GO:0006508">
    <property type="term" value="P:proteolysis"/>
    <property type="evidence" value="ECO:0007669"/>
    <property type="project" value="InterPro"/>
</dbReference>
<feature type="compositionally biased region" description="Basic and acidic residues" evidence="2">
    <location>
        <begin position="235"/>
        <end position="244"/>
    </location>
</feature>
<dbReference type="Proteomes" id="UP000295192">
    <property type="component" value="Unassembled WGS sequence"/>
</dbReference>